<dbReference type="PROSITE" id="PS50082">
    <property type="entry name" value="WD_REPEATS_2"/>
    <property type="match status" value="4"/>
</dbReference>
<dbReference type="Pfam" id="PF24805">
    <property type="entry name" value="EIF3I"/>
    <property type="match status" value="1"/>
</dbReference>
<reference evidence="9 10" key="1">
    <citation type="journal article" date="2016" name="Mol. Biol. Evol.">
        <title>Comparative Genomics of Early-Diverging Mushroom-Forming Fungi Provides Insights into the Origins of Lignocellulose Decay Capabilities.</title>
        <authorList>
            <person name="Nagy L.G."/>
            <person name="Riley R."/>
            <person name="Tritt A."/>
            <person name="Adam C."/>
            <person name="Daum C."/>
            <person name="Floudas D."/>
            <person name="Sun H."/>
            <person name="Yadav J.S."/>
            <person name="Pangilinan J."/>
            <person name="Larsson K.H."/>
            <person name="Matsuura K."/>
            <person name="Barry K."/>
            <person name="Labutti K."/>
            <person name="Kuo R."/>
            <person name="Ohm R.A."/>
            <person name="Bhattacharya S.S."/>
            <person name="Shirouzu T."/>
            <person name="Yoshinaga Y."/>
            <person name="Martin F.M."/>
            <person name="Grigoriev I.V."/>
            <person name="Hibbett D.S."/>
        </authorList>
    </citation>
    <scope>NUCLEOTIDE SEQUENCE [LARGE SCALE GENOMIC DNA]</scope>
    <source>
        <strain evidence="9 10">HHB12029</strain>
    </source>
</reference>
<dbReference type="InterPro" id="IPR019775">
    <property type="entry name" value="WD40_repeat_CS"/>
</dbReference>
<keyword evidence="4" id="KW-0677">Repeat</keyword>
<keyword evidence="1 7" id="KW-0963">Cytoplasm</keyword>
<dbReference type="Gene3D" id="2.130.10.10">
    <property type="entry name" value="YVTN repeat-like/Quinoprotein amine dehydrogenase"/>
    <property type="match status" value="1"/>
</dbReference>
<dbReference type="FunFam" id="2.130.10.10:FF:000127">
    <property type="entry name" value="Eukaryotic translation initiation factor 3 subunit I"/>
    <property type="match status" value="1"/>
</dbReference>
<comment type="subcellular location">
    <subcellularLocation>
        <location evidence="7">Cytoplasm</location>
    </subcellularLocation>
</comment>
<evidence type="ECO:0000313" key="10">
    <source>
        <dbReference type="Proteomes" id="UP000077266"/>
    </source>
</evidence>
<evidence type="ECO:0000256" key="1">
    <source>
        <dbReference type="ARBA" id="ARBA00022490"/>
    </source>
</evidence>
<dbReference type="InterPro" id="IPR036322">
    <property type="entry name" value="WD40_repeat_dom_sf"/>
</dbReference>
<dbReference type="PROSITE" id="PS00678">
    <property type="entry name" value="WD_REPEATS_1"/>
    <property type="match status" value="1"/>
</dbReference>
<dbReference type="PROSITE" id="PS50294">
    <property type="entry name" value="WD_REPEATS_REGION"/>
    <property type="match status" value="2"/>
</dbReference>
<dbReference type="GO" id="GO:0033290">
    <property type="term" value="C:eukaryotic 48S preinitiation complex"/>
    <property type="evidence" value="ECO:0007669"/>
    <property type="project" value="UniProtKB-UniRule"/>
</dbReference>
<comment type="subunit">
    <text evidence="7">Component of the eukaryotic translation initiation factor 3 (eIF-3) complex.</text>
</comment>
<dbReference type="PANTHER" id="PTHR19877">
    <property type="entry name" value="EUKARYOTIC TRANSLATION INITIATION FACTOR 3 SUBUNIT I"/>
    <property type="match status" value="1"/>
</dbReference>
<evidence type="ECO:0000313" key="9">
    <source>
        <dbReference type="EMBL" id="KZV92250.1"/>
    </source>
</evidence>
<feature type="repeat" description="WD" evidence="8">
    <location>
        <begin position="108"/>
        <end position="149"/>
    </location>
</feature>
<protein>
    <recommendedName>
        <fullName evidence="7">Eukaryotic translation initiation factor 3 subunit I</fullName>
        <shortName evidence="7">eIF3i</shortName>
    </recommendedName>
    <alternativeName>
        <fullName evidence="7">Eukaryotic translation initiation factor 3 39 kDa subunit homolog</fullName>
        <shortName evidence="7">eIF-3 39 kDa subunit homolog</shortName>
    </alternativeName>
</protein>
<dbReference type="FunCoup" id="A0A165HNY3">
    <property type="interactions" value="603"/>
</dbReference>
<keyword evidence="10" id="KW-1185">Reference proteome</keyword>
<dbReference type="Proteomes" id="UP000077266">
    <property type="component" value="Unassembled WGS sequence"/>
</dbReference>
<dbReference type="SMART" id="SM00320">
    <property type="entry name" value="WD40"/>
    <property type="match status" value="6"/>
</dbReference>
<feature type="repeat" description="WD" evidence="8">
    <location>
        <begin position="344"/>
        <end position="374"/>
    </location>
</feature>
<evidence type="ECO:0000256" key="6">
    <source>
        <dbReference type="ARBA" id="ARBA00038394"/>
    </source>
</evidence>
<name>A0A165HNY3_EXIGL</name>
<evidence type="ECO:0000256" key="8">
    <source>
        <dbReference type="PROSITE-ProRule" id="PRU00221"/>
    </source>
</evidence>
<dbReference type="GO" id="GO:0001732">
    <property type="term" value="P:formation of cytoplasmic translation initiation complex"/>
    <property type="evidence" value="ECO:0007669"/>
    <property type="project" value="UniProtKB-UniRule"/>
</dbReference>
<feature type="repeat" description="WD" evidence="8">
    <location>
        <begin position="247"/>
        <end position="288"/>
    </location>
</feature>
<evidence type="ECO:0000256" key="3">
    <source>
        <dbReference type="ARBA" id="ARBA00022574"/>
    </source>
</evidence>
<dbReference type="HAMAP" id="MF_03008">
    <property type="entry name" value="eIF3i"/>
    <property type="match status" value="1"/>
</dbReference>
<dbReference type="STRING" id="1314781.A0A165HNY3"/>
<dbReference type="InterPro" id="IPR015943">
    <property type="entry name" value="WD40/YVTN_repeat-like_dom_sf"/>
</dbReference>
<organism evidence="9 10">
    <name type="scientific">Exidia glandulosa HHB12029</name>
    <dbReference type="NCBI Taxonomy" id="1314781"/>
    <lineage>
        <taxon>Eukaryota</taxon>
        <taxon>Fungi</taxon>
        <taxon>Dikarya</taxon>
        <taxon>Basidiomycota</taxon>
        <taxon>Agaricomycotina</taxon>
        <taxon>Agaricomycetes</taxon>
        <taxon>Auriculariales</taxon>
        <taxon>Exidiaceae</taxon>
        <taxon>Exidia</taxon>
    </lineage>
</organism>
<keyword evidence="5 7" id="KW-0648">Protein biosynthesis</keyword>
<evidence type="ECO:0000256" key="4">
    <source>
        <dbReference type="ARBA" id="ARBA00022737"/>
    </source>
</evidence>
<comment type="function">
    <text evidence="7">Component of the eukaryotic translation initiation factor 3 (eIF-3) complex, which is involved in protein synthesis of a specialized repertoire of mRNAs and, together with other initiation factors, stimulates binding of mRNA and methionyl-tRNAi to the 40S ribosome. The eIF-3 complex specifically targets and initiates translation of a subset of mRNAs involved in cell proliferation.</text>
</comment>
<evidence type="ECO:0000256" key="5">
    <source>
        <dbReference type="ARBA" id="ARBA00022917"/>
    </source>
</evidence>
<accession>A0A165HNY3</accession>
<dbReference type="AlphaFoldDB" id="A0A165HNY3"/>
<dbReference type="SUPFAM" id="SSF50978">
    <property type="entry name" value="WD40 repeat-like"/>
    <property type="match status" value="1"/>
</dbReference>
<sequence length="394" mass="44207">MGRQMWSLQYYRYMRLVGVSQEHKNEINIERKAAVTLALSPYPPVGTESPLASRHRAAHKMRPILLQGHERSLTQIKYNREGDLLFSCSKDVLINVWFSTNGERLGTYDGHNGTVWTIDVDFESRFLISGSADNTMKLWNVQTGKCLFTWEFPTAVKRVAFSENGDQVVCVTEQRMGHQGAIRIFDIDRSSDGTNQSTEAVNVFHPIGSKATVVTFAHKPSLILTGHESGKIALFSAETGEEVETNQKAHMETITDLQLSPDRSYFITSSKDKTARLHETATLRVLKTYATETPLNSAAIAPLRPYVLLGGGQEAMNVTTTSARQGKFETRFWHKIFEEEVGRVRGHFGPINTLAVHPSGKSYASGGEDGFVRVHHFDDSYFKTRPYGEFEPDP</sequence>
<evidence type="ECO:0000256" key="2">
    <source>
        <dbReference type="ARBA" id="ARBA00022540"/>
    </source>
</evidence>
<proteinExistence type="inferred from homology"/>
<dbReference type="GO" id="GO:0003743">
    <property type="term" value="F:translation initiation factor activity"/>
    <property type="evidence" value="ECO:0007669"/>
    <property type="project" value="UniProtKB-UniRule"/>
</dbReference>
<comment type="similarity">
    <text evidence="6">Belongs to the WD repeat STRAP family.</text>
</comment>
<dbReference type="GO" id="GO:0003723">
    <property type="term" value="F:RNA binding"/>
    <property type="evidence" value="ECO:0007669"/>
    <property type="project" value="TreeGrafter"/>
</dbReference>
<dbReference type="InterPro" id="IPR001680">
    <property type="entry name" value="WD40_rpt"/>
</dbReference>
<dbReference type="InParanoid" id="A0A165HNY3"/>
<comment type="similarity">
    <text evidence="7">Belongs to the eIF-3 subunit I family.</text>
</comment>
<dbReference type="PANTHER" id="PTHR19877:SF1">
    <property type="entry name" value="EUKARYOTIC TRANSLATION INITIATION FACTOR 3 SUBUNIT I"/>
    <property type="match status" value="1"/>
</dbReference>
<feature type="repeat" description="WD" evidence="8">
    <location>
        <begin position="66"/>
        <end position="107"/>
    </location>
</feature>
<dbReference type="InterPro" id="IPR027525">
    <property type="entry name" value="eIF3i"/>
</dbReference>
<gene>
    <name evidence="7" type="primary">TIF34</name>
    <name evidence="9" type="ORF">EXIGLDRAFT_78567</name>
</gene>
<dbReference type="CDD" id="cd00200">
    <property type="entry name" value="WD40"/>
    <property type="match status" value="1"/>
</dbReference>
<keyword evidence="3 8" id="KW-0853">WD repeat</keyword>
<evidence type="ECO:0000256" key="7">
    <source>
        <dbReference type="HAMAP-Rule" id="MF_03008"/>
    </source>
</evidence>
<dbReference type="EMBL" id="KV426011">
    <property type="protein sequence ID" value="KZV92250.1"/>
    <property type="molecule type" value="Genomic_DNA"/>
</dbReference>
<dbReference type="OrthoDB" id="24966at2759"/>
<keyword evidence="2 7" id="KW-0396">Initiation factor</keyword>
<dbReference type="GO" id="GO:0071541">
    <property type="term" value="C:eukaryotic translation initiation factor 3 complex, eIF3m"/>
    <property type="evidence" value="ECO:0007669"/>
    <property type="project" value="TreeGrafter"/>
</dbReference>
<dbReference type="GO" id="GO:0016282">
    <property type="term" value="C:eukaryotic 43S preinitiation complex"/>
    <property type="evidence" value="ECO:0007669"/>
    <property type="project" value="UniProtKB-UniRule"/>
</dbReference>